<gene>
    <name evidence="2" type="ORF">MA16_Dca027802</name>
</gene>
<evidence type="ECO:0000313" key="2">
    <source>
        <dbReference type="EMBL" id="PKU86849.1"/>
    </source>
</evidence>
<accession>A0A2I0XG19</accession>
<dbReference type="Proteomes" id="UP000233837">
    <property type="component" value="Unassembled WGS sequence"/>
</dbReference>
<dbReference type="PANTHER" id="PTHR45749:SF36">
    <property type="entry name" value="ZINC FINGER MYM-TYPE PROTEIN 1-LIKE"/>
    <property type="match status" value="1"/>
</dbReference>
<proteinExistence type="predicted"/>
<dbReference type="EMBL" id="KZ501908">
    <property type="protein sequence ID" value="PKU86849.1"/>
    <property type="molecule type" value="Genomic_DNA"/>
</dbReference>
<reference evidence="2 3" key="2">
    <citation type="journal article" date="2017" name="Nature">
        <title>The Apostasia genome and the evolution of orchids.</title>
        <authorList>
            <person name="Zhang G.Q."/>
            <person name="Liu K.W."/>
            <person name="Li Z."/>
            <person name="Lohaus R."/>
            <person name="Hsiao Y.Y."/>
            <person name="Niu S.C."/>
            <person name="Wang J.Y."/>
            <person name="Lin Y.C."/>
            <person name="Xu Q."/>
            <person name="Chen L.J."/>
            <person name="Yoshida K."/>
            <person name="Fujiwara S."/>
            <person name="Wang Z.W."/>
            <person name="Zhang Y.Q."/>
            <person name="Mitsuda N."/>
            <person name="Wang M."/>
            <person name="Liu G.H."/>
            <person name="Pecoraro L."/>
            <person name="Huang H.X."/>
            <person name="Xiao X.J."/>
            <person name="Lin M."/>
            <person name="Wu X.Y."/>
            <person name="Wu W.L."/>
            <person name="Chen Y.Y."/>
            <person name="Chang S.B."/>
            <person name="Sakamoto S."/>
            <person name="Ohme-Takagi M."/>
            <person name="Yagi M."/>
            <person name="Zeng S.J."/>
            <person name="Shen C.Y."/>
            <person name="Yeh C.M."/>
            <person name="Luo Y.B."/>
            <person name="Tsai W.C."/>
            <person name="Van de Peer Y."/>
            <person name="Liu Z.J."/>
        </authorList>
    </citation>
    <scope>NUCLEOTIDE SEQUENCE [LARGE SCALE GENOMIC DNA]</scope>
    <source>
        <tissue evidence="2">The whole plant</tissue>
    </source>
</reference>
<dbReference type="InterPro" id="IPR012337">
    <property type="entry name" value="RNaseH-like_sf"/>
</dbReference>
<dbReference type="STRING" id="906689.A0A2I0XG19"/>
<dbReference type="SUPFAM" id="SSF53098">
    <property type="entry name" value="Ribonuclease H-like"/>
    <property type="match status" value="1"/>
</dbReference>
<evidence type="ECO:0000259" key="1">
    <source>
        <dbReference type="Pfam" id="PF14291"/>
    </source>
</evidence>
<protein>
    <recommendedName>
        <fullName evidence="1">DUF4371 domain-containing protein</fullName>
    </recommendedName>
</protein>
<dbReference type="Pfam" id="PF14291">
    <property type="entry name" value="DUF4371"/>
    <property type="match status" value="1"/>
</dbReference>
<evidence type="ECO:0000313" key="3">
    <source>
        <dbReference type="Proteomes" id="UP000233837"/>
    </source>
</evidence>
<sequence>MLTAAIDCVRFLLRQGLSFGGHDESSNSDNRGNYLELLDFLADHNEEIKTVTSAYASSNLKLTSPKVQKEIYFAASAQTLTYIMKDIGNSYFSHIVDESHDISTKEQVAIGMRYVDKLGQVIERFIDIKHVTSTTAVTLKTTIEDILAKHSLSIQRIRGQGYDGASNMRGEFHGLKALILNDNPQAFYVHCFAHRLQLFLIAVAKNHW</sequence>
<reference evidence="2 3" key="1">
    <citation type="journal article" date="2016" name="Sci. Rep.">
        <title>The Dendrobium catenatum Lindl. genome sequence provides insights into polysaccharide synthase, floral development and adaptive evolution.</title>
        <authorList>
            <person name="Zhang G.Q."/>
            <person name="Xu Q."/>
            <person name="Bian C."/>
            <person name="Tsai W.C."/>
            <person name="Yeh C.M."/>
            <person name="Liu K.W."/>
            <person name="Yoshida K."/>
            <person name="Zhang L.S."/>
            <person name="Chang S.B."/>
            <person name="Chen F."/>
            <person name="Shi Y."/>
            <person name="Su Y.Y."/>
            <person name="Zhang Y.Q."/>
            <person name="Chen L.J."/>
            <person name="Yin Y."/>
            <person name="Lin M."/>
            <person name="Huang H."/>
            <person name="Deng H."/>
            <person name="Wang Z.W."/>
            <person name="Zhu S.L."/>
            <person name="Zhao X."/>
            <person name="Deng C."/>
            <person name="Niu S.C."/>
            <person name="Huang J."/>
            <person name="Wang M."/>
            <person name="Liu G.H."/>
            <person name="Yang H.J."/>
            <person name="Xiao X.J."/>
            <person name="Hsiao Y.Y."/>
            <person name="Wu W.L."/>
            <person name="Chen Y.Y."/>
            <person name="Mitsuda N."/>
            <person name="Ohme-Takagi M."/>
            <person name="Luo Y.B."/>
            <person name="Van de Peer Y."/>
            <person name="Liu Z.J."/>
        </authorList>
    </citation>
    <scope>NUCLEOTIDE SEQUENCE [LARGE SCALE GENOMIC DNA]</scope>
    <source>
        <tissue evidence="2">The whole plant</tissue>
    </source>
</reference>
<dbReference type="PANTHER" id="PTHR45749">
    <property type="match status" value="1"/>
</dbReference>
<keyword evidence="3" id="KW-1185">Reference proteome</keyword>
<organism evidence="2 3">
    <name type="scientific">Dendrobium catenatum</name>
    <dbReference type="NCBI Taxonomy" id="906689"/>
    <lineage>
        <taxon>Eukaryota</taxon>
        <taxon>Viridiplantae</taxon>
        <taxon>Streptophyta</taxon>
        <taxon>Embryophyta</taxon>
        <taxon>Tracheophyta</taxon>
        <taxon>Spermatophyta</taxon>
        <taxon>Magnoliopsida</taxon>
        <taxon>Liliopsida</taxon>
        <taxon>Asparagales</taxon>
        <taxon>Orchidaceae</taxon>
        <taxon>Epidendroideae</taxon>
        <taxon>Malaxideae</taxon>
        <taxon>Dendrobiinae</taxon>
        <taxon>Dendrobium</taxon>
    </lineage>
</organism>
<dbReference type="AlphaFoldDB" id="A0A2I0XG19"/>
<feature type="domain" description="DUF4371" evidence="1">
    <location>
        <begin position="2"/>
        <end position="174"/>
    </location>
</feature>
<dbReference type="InterPro" id="IPR025398">
    <property type="entry name" value="DUF4371"/>
</dbReference>
<name>A0A2I0XG19_9ASPA</name>